<dbReference type="Proteomes" id="UP000319296">
    <property type="component" value="Unassembled WGS sequence"/>
</dbReference>
<dbReference type="InterPro" id="IPR011605">
    <property type="entry name" value="NusB_fam"/>
</dbReference>
<gene>
    <name evidence="6 8" type="primary">nusB</name>
    <name evidence="8" type="ORF">EVG15_09935</name>
</gene>
<dbReference type="Pfam" id="PF01029">
    <property type="entry name" value="NusB"/>
    <property type="match status" value="1"/>
</dbReference>
<dbReference type="NCBIfam" id="TIGR01951">
    <property type="entry name" value="nusB"/>
    <property type="match status" value="1"/>
</dbReference>
<sequence length="156" mass="18148">MTKRRMARELAVQFLYEADGGINSSIDLRINTFFKDFASESLMYNGFINSINELYTKKESTEIFDFFKDIITGTLNNIEKIDFLIQKVSKNWSIDRMSRIDRNILRQSIFEMLFHSEIPKNVTINEAIEIAKKFGNEESPFFINGILDAAIQNINL</sequence>
<name>A0A519BK99_9DELT</name>
<evidence type="ECO:0000256" key="5">
    <source>
        <dbReference type="ARBA" id="ARBA00023163"/>
    </source>
</evidence>
<dbReference type="HAMAP" id="MF_00073">
    <property type="entry name" value="NusB"/>
    <property type="match status" value="1"/>
</dbReference>
<accession>A0A519BK99</accession>
<evidence type="ECO:0000256" key="2">
    <source>
        <dbReference type="ARBA" id="ARBA00022814"/>
    </source>
</evidence>
<dbReference type="InterPro" id="IPR006027">
    <property type="entry name" value="NusB_RsmB_TIM44"/>
</dbReference>
<keyword evidence="2 6" id="KW-0889">Transcription antitermination</keyword>
<dbReference type="AlphaFoldDB" id="A0A519BK99"/>
<comment type="function">
    <text evidence="6">Involved in transcription antitermination. Required for transcription of ribosomal RNA (rRNA) genes. Binds specifically to the boxA antiterminator sequence of the ribosomal RNA (rrn) operons.</text>
</comment>
<proteinExistence type="inferred from homology"/>
<comment type="similarity">
    <text evidence="1 6">Belongs to the NusB family.</text>
</comment>
<evidence type="ECO:0000256" key="1">
    <source>
        <dbReference type="ARBA" id="ARBA00005952"/>
    </source>
</evidence>
<organism evidence="8 9">
    <name type="scientific">Candidatus Acididesulfobacter diazotrophicus</name>
    <dbReference type="NCBI Taxonomy" id="2597226"/>
    <lineage>
        <taxon>Bacteria</taxon>
        <taxon>Deltaproteobacteria</taxon>
        <taxon>Candidatus Acidulodesulfobacterales</taxon>
        <taxon>Candidatus Acididesulfobacter</taxon>
    </lineage>
</organism>
<dbReference type="InterPro" id="IPR035926">
    <property type="entry name" value="NusB-like_sf"/>
</dbReference>
<evidence type="ECO:0000256" key="3">
    <source>
        <dbReference type="ARBA" id="ARBA00022884"/>
    </source>
</evidence>
<evidence type="ECO:0000259" key="7">
    <source>
        <dbReference type="Pfam" id="PF01029"/>
    </source>
</evidence>
<reference evidence="8 9" key="1">
    <citation type="journal article" date="2019" name="ISME J.">
        <title>Insights into ecological role of a new deltaproteobacterial order Candidatus Acidulodesulfobacterales by metagenomics and metatranscriptomics.</title>
        <authorList>
            <person name="Tan S."/>
            <person name="Liu J."/>
            <person name="Fang Y."/>
            <person name="Hedlund B.P."/>
            <person name="Lian Z.H."/>
            <person name="Huang L.Y."/>
            <person name="Li J.T."/>
            <person name="Huang L.N."/>
            <person name="Li W.J."/>
            <person name="Jiang H.C."/>
            <person name="Dong H.L."/>
            <person name="Shu W.S."/>
        </authorList>
    </citation>
    <scope>NUCLEOTIDE SEQUENCE [LARGE SCALE GENOMIC DNA]</scope>
    <source>
        <strain evidence="8">AP1</strain>
    </source>
</reference>
<dbReference type="GO" id="GO:0003723">
    <property type="term" value="F:RNA binding"/>
    <property type="evidence" value="ECO:0007669"/>
    <property type="project" value="UniProtKB-UniRule"/>
</dbReference>
<protein>
    <recommendedName>
        <fullName evidence="6">Transcription antitermination protein NusB</fullName>
    </recommendedName>
    <alternativeName>
        <fullName evidence="6">Antitermination factor NusB</fullName>
    </alternativeName>
</protein>
<dbReference type="EMBL" id="SGBB01000026">
    <property type="protein sequence ID" value="RZD17676.1"/>
    <property type="molecule type" value="Genomic_DNA"/>
</dbReference>
<comment type="caution">
    <text evidence="8">The sequence shown here is derived from an EMBL/GenBank/DDBJ whole genome shotgun (WGS) entry which is preliminary data.</text>
</comment>
<dbReference type="GO" id="GO:0005829">
    <property type="term" value="C:cytosol"/>
    <property type="evidence" value="ECO:0007669"/>
    <property type="project" value="TreeGrafter"/>
</dbReference>
<evidence type="ECO:0000256" key="4">
    <source>
        <dbReference type="ARBA" id="ARBA00023015"/>
    </source>
</evidence>
<keyword evidence="5 6" id="KW-0804">Transcription</keyword>
<dbReference type="PANTHER" id="PTHR11078">
    <property type="entry name" value="N UTILIZATION SUBSTANCE PROTEIN B-RELATED"/>
    <property type="match status" value="1"/>
</dbReference>
<dbReference type="PANTHER" id="PTHR11078:SF3">
    <property type="entry name" value="ANTITERMINATION NUSB DOMAIN-CONTAINING PROTEIN"/>
    <property type="match status" value="1"/>
</dbReference>
<evidence type="ECO:0000313" key="8">
    <source>
        <dbReference type="EMBL" id="RZD17676.1"/>
    </source>
</evidence>
<dbReference type="Gene3D" id="1.10.940.10">
    <property type="entry name" value="NusB-like"/>
    <property type="match status" value="1"/>
</dbReference>
<keyword evidence="4 6" id="KW-0805">Transcription regulation</keyword>
<dbReference type="SUPFAM" id="SSF48013">
    <property type="entry name" value="NusB-like"/>
    <property type="match status" value="1"/>
</dbReference>
<feature type="domain" description="NusB/RsmB/TIM44" evidence="7">
    <location>
        <begin position="7"/>
        <end position="151"/>
    </location>
</feature>
<evidence type="ECO:0000256" key="6">
    <source>
        <dbReference type="HAMAP-Rule" id="MF_00073"/>
    </source>
</evidence>
<evidence type="ECO:0000313" key="9">
    <source>
        <dbReference type="Proteomes" id="UP000319296"/>
    </source>
</evidence>
<dbReference type="GO" id="GO:0006353">
    <property type="term" value="P:DNA-templated transcription termination"/>
    <property type="evidence" value="ECO:0007669"/>
    <property type="project" value="UniProtKB-UniRule"/>
</dbReference>
<keyword evidence="3 6" id="KW-0694">RNA-binding</keyword>
<dbReference type="GO" id="GO:0031564">
    <property type="term" value="P:transcription antitermination"/>
    <property type="evidence" value="ECO:0007669"/>
    <property type="project" value="UniProtKB-KW"/>
</dbReference>